<feature type="compositionally biased region" description="Basic residues" evidence="1">
    <location>
        <begin position="9"/>
        <end position="18"/>
    </location>
</feature>
<evidence type="ECO:0000256" key="1">
    <source>
        <dbReference type="SAM" id="MobiDB-lite"/>
    </source>
</evidence>
<protein>
    <submittedName>
        <fullName evidence="2">Uncharacterized protein</fullName>
    </submittedName>
</protein>
<reference evidence="2" key="1">
    <citation type="journal article" date="2020" name="Nature">
        <title>Giant virus diversity and host interactions through global metagenomics.</title>
        <authorList>
            <person name="Schulz F."/>
            <person name="Roux S."/>
            <person name="Paez-Espino D."/>
            <person name="Jungbluth S."/>
            <person name="Walsh D.A."/>
            <person name="Denef V.J."/>
            <person name="McMahon K.D."/>
            <person name="Konstantinidis K.T."/>
            <person name="Eloe-Fadrosh E.A."/>
            <person name="Kyrpides N.C."/>
            <person name="Woyke T."/>
        </authorList>
    </citation>
    <scope>NUCLEOTIDE SEQUENCE</scope>
    <source>
        <strain evidence="2">GVMAG-M-3300027963-41</strain>
    </source>
</reference>
<dbReference type="EMBL" id="MN740533">
    <property type="protein sequence ID" value="QHU31875.1"/>
    <property type="molecule type" value="Genomic_DNA"/>
</dbReference>
<sequence length="369" mass="42461">MENSCSRCKNIKSKRNPKTRCPNTSTHGDYCGVHYKHPTPWVQHTVPTPGRIRRIAKRAEITIATRTAAAKIQQWFRDQNGRHNVRTRGPAYYIRSVCVNDADFFSTDPIADISGALFFSYKDSKQHIYGFDLRSIATLIANGINDEKVENPFNRDFIPLLEVRKVQKLVRKRTAHGKTTEWAKLEPSTPIQQYRMKVVDLFQIIDQLNYYSSPEWFLNLTLEEHQRFYRQIYAIWTYRANLSAEQKRQIVPNYATTLFKHSPFVISTFPIDRMEKLNMGVIRIMITSAEDKNDRILGAMYIISTLTLVCDSAKQAYPWLYESVVGDDDVVVQPAPRFFGFGIGGWLTDILNLGAPQPMPPLLLPPPQT</sequence>
<dbReference type="AlphaFoldDB" id="A0A6C0LPE5"/>
<organism evidence="2">
    <name type="scientific">viral metagenome</name>
    <dbReference type="NCBI Taxonomy" id="1070528"/>
    <lineage>
        <taxon>unclassified sequences</taxon>
        <taxon>metagenomes</taxon>
        <taxon>organismal metagenomes</taxon>
    </lineage>
</organism>
<feature type="region of interest" description="Disordered" evidence="1">
    <location>
        <begin position="1"/>
        <end position="23"/>
    </location>
</feature>
<evidence type="ECO:0000313" key="2">
    <source>
        <dbReference type="EMBL" id="QHU31875.1"/>
    </source>
</evidence>
<proteinExistence type="predicted"/>
<name>A0A6C0LPE5_9ZZZZ</name>
<accession>A0A6C0LPE5</accession>